<evidence type="ECO:0000313" key="4">
    <source>
        <dbReference type="Proteomes" id="UP001500466"/>
    </source>
</evidence>
<dbReference type="PROSITE" id="PS51677">
    <property type="entry name" value="NODB"/>
    <property type="match status" value="1"/>
</dbReference>
<dbReference type="Pfam" id="PF01522">
    <property type="entry name" value="Polysacc_deac_1"/>
    <property type="match status" value="1"/>
</dbReference>
<reference evidence="4" key="1">
    <citation type="journal article" date="2019" name="Int. J. Syst. Evol. Microbiol.">
        <title>The Global Catalogue of Microorganisms (GCM) 10K type strain sequencing project: providing services to taxonomists for standard genome sequencing and annotation.</title>
        <authorList>
            <consortium name="The Broad Institute Genomics Platform"/>
            <consortium name="The Broad Institute Genome Sequencing Center for Infectious Disease"/>
            <person name="Wu L."/>
            <person name="Ma J."/>
        </authorList>
    </citation>
    <scope>NUCLEOTIDE SEQUENCE [LARGE SCALE GENOMIC DNA]</scope>
    <source>
        <strain evidence="4">JCM 17986</strain>
    </source>
</reference>
<proteinExistence type="predicted"/>
<dbReference type="InterPro" id="IPR011330">
    <property type="entry name" value="Glyco_hydro/deAcase_b/a-brl"/>
</dbReference>
<gene>
    <name evidence="3" type="ORF">GCM10023205_34210</name>
</gene>
<feature type="compositionally biased region" description="Low complexity" evidence="1">
    <location>
        <begin position="31"/>
        <end position="55"/>
    </location>
</feature>
<dbReference type="RefSeq" id="WP_345676361.1">
    <property type="nucleotide sequence ID" value="NZ_BAABHS010000011.1"/>
</dbReference>
<dbReference type="Gene3D" id="3.20.20.370">
    <property type="entry name" value="Glycoside hydrolase/deacetylase"/>
    <property type="match status" value="1"/>
</dbReference>
<name>A0ABP9HBQ8_9ACTN</name>
<dbReference type="PANTHER" id="PTHR10587">
    <property type="entry name" value="GLYCOSYL TRANSFERASE-RELATED"/>
    <property type="match status" value="1"/>
</dbReference>
<dbReference type="PROSITE" id="PS51318">
    <property type="entry name" value="TAT"/>
    <property type="match status" value="1"/>
</dbReference>
<dbReference type="PROSITE" id="PS51257">
    <property type="entry name" value="PROKAR_LIPOPROTEIN"/>
    <property type="match status" value="1"/>
</dbReference>
<dbReference type="InterPro" id="IPR006311">
    <property type="entry name" value="TAT_signal"/>
</dbReference>
<evidence type="ECO:0000256" key="1">
    <source>
        <dbReference type="SAM" id="MobiDB-lite"/>
    </source>
</evidence>
<dbReference type="InterPro" id="IPR002509">
    <property type="entry name" value="NODB_dom"/>
</dbReference>
<organism evidence="3 4">
    <name type="scientific">Yinghuangia aomiensis</name>
    <dbReference type="NCBI Taxonomy" id="676205"/>
    <lineage>
        <taxon>Bacteria</taxon>
        <taxon>Bacillati</taxon>
        <taxon>Actinomycetota</taxon>
        <taxon>Actinomycetes</taxon>
        <taxon>Kitasatosporales</taxon>
        <taxon>Streptomycetaceae</taxon>
        <taxon>Yinghuangia</taxon>
    </lineage>
</organism>
<dbReference type="InterPro" id="IPR050248">
    <property type="entry name" value="Polysacc_deacetylase_ArnD"/>
</dbReference>
<keyword evidence="4" id="KW-1185">Reference proteome</keyword>
<dbReference type="Proteomes" id="UP001500466">
    <property type="component" value="Unassembled WGS sequence"/>
</dbReference>
<accession>A0ABP9HBQ8</accession>
<protein>
    <recommendedName>
        <fullName evidence="2">NodB homology domain-containing protein</fullName>
    </recommendedName>
</protein>
<sequence length="263" mass="26387">MELDRRSVLKGAAGVAAGVVATGCGDGGDKSPAAGGSPTAGSAAAPSGAAPSASAAAPVRLPAEVGRAATGRAEVALTFHGQGEPGQVERLLGAAEQGGAKVTVLAVGAWLGQHPAMARRVLDGGHELGNHSENHLDMPAMGEAEVYREIEGCATRLSALTGSIGRWFRPSQTQYADDVIKAQAARVGYPTVLSYSLDSLDHTDPGAAAVTRNVLGHVRAGDVVSLHCGHEGTITALPEILAGLRAQGLRPVTASGLFAPTGA</sequence>
<dbReference type="SUPFAM" id="SSF88713">
    <property type="entry name" value="Glycoside hydrolase/deacetylase"/>
    <property type="match status" value="1"/>
</dbReference>
<feature type="domain" description="NodB homology" evidence="2">
    <location>
        <begin position="73"/>
        <end position="252"/>
    </location>
</feature>
<feature type="region of interest" description="Disordered" evidence="1">
    <location>
        <begin position="24"/>
        <end position="55"/>
    </location>
</feature>
<dbReference type="EMBL" id="BAABHS010000011">
    <property type="protein sequence ID" value="GAA4966719.1"/>
    <property type="molecule type" value="Genomic_DNA"/>
</dbReference>
<evidence type="ECO:0000313" key="3">
    <source>
        <dbReference type="EMBL" id="GAA4966719.1"/>
    </source>
</evidence>
<comment type="caution">
    <text evidence="3">The sequence shown here is derived from an EMBL/GenBank/DDBJ whole genome shotgun (WGS) entry which is preliminary data.</text>
</comment>
<evidence type="ECO:0000259" key="2">
    <source>
        <dbReference type="PROSITE" id="PS51677"/>
    </source>
</evidence>
<dbReference type="CDD" id="cd10917">
    <property type="entry name" value="CE4_NodB_like_6s_7s"/>
    <property type="match status" value="1"/>
</dbReference>